<protein>
    <submittedName>
        <fullName evidence="1">Protein MtfA</fullName>
    </submittedName>
</protein>
<dbReference type="PANTHER" id="PTHR30164">
    <property type="entry name" value="MTFA PEPTIDASE"/>
    <property type="match status" value="1"/>
</dbReference>
<gene>
    <name evidence="1" type="primary">mtfA</name>
    <name evidence="1" type="ORF">Pla133_03840</name>
</gene>
<dbReference type="SUPFAM" id="SSF55486">
    <property type="entry name" value="Metalloproteases ('zincins'), catalytic domain"/>
    <property type="match status" value="1"/>
</dbReference>
<accession>A0A518BEA5</accession>
<proteinExistence type="predicted"/>
<dbReference type="EMBL" id="CP036287">
    <property type="protein sequence ID" value="QDU65319.1"/>
    <property type="molecule type" value="Genomic_DNA"/>
</dbReference>
<dbReference type="Proteomes" id="UP000316921">
    <property type="component" value="Chromosome"/>
</dbReference>
<name>A0A518BEA5_9BACT</name>
<reference evidence="1 2" key="1">
    <citation type="submission" date="2019-02" db="EMBL/GenBank/DDBJ databases">
        <title>Deep-cultivation of Planctomycetes and their phenomic and genomic characterization uncovers novel biology.</title>
        <authorList>
            <person name="Wiegand S."/>
            <person name="Jogler M."/>
            <person name="Boedeker C."/>
            <person name="Pinto D."/>
            <person name="Vollmers J."/>
            <person name="Rivas-Marin E."/>
            <person name="Kohn T."/>
            <person name="Peeters S.H."/>
            <person name="Heuer A."/>
            <person name="Rast P."/>
            <person name="Oberbeckmann S."/>
            <person name="Bunk B."/>
            <person name="Jeske O."/>
            <person name="Meyerdierks A."/>
            <person name="Storesund J.E."/>
            <person name="Kallscheuer N."/>
            <person name="Luecker S."/>
            <person name="Lage O.M."/>
            <person name="Pohl T."/>
            <person name="Merkel B.J."/>
            <person name="Hornburger P."/>
            <person name="Mueller R.-W."/>
            <person name="Bruemmer F."/>
            <person name="Labrenz M."/>
            <person name="Spormann A.M."/>
            <person name="Op den Camp H."/>
            <person name="Overmann J."/>
            <person name="Amann R."/>
            <person name="Jetten M.S.M."/>
            <person name="Mascher T."/>
            <person name="Medema M.H."/>
            <person name="Devos D.P."/>
            <person name="Kaster A.-K."/>
            <person name="Ovreas L."/>
            <person name="Rohde M."/>
            <person name="Galperin M.Y."/>
            <person name="Jogler C."/>
        </authorList>
    </citation>
    <scope>NUCLEOTIDE SEQUENCE [LARGE SCALE GENOMIC DNA]</scope>
    <source>
        <strain evidence="1 2">Pla133</strain>
    </source>
</reference>
<evidence type="ECO:0000313" key="1">
    <source>
        <dbReference type="EMBL" id="QDU65319.1"/>
    </source>
</evidence>
<dbReference type="GO" id="GO:0004177">
    <property type="term" value="F:aminopeptidase activity"/>
    <property type="evidence" value="ECO:0007669"/>
    <property type="project" value="TreeGrafter"/>
</dbReference>
<dbReference type="InterPro" id="IPR042252">
    <property type="entry name" value="MtfA_N"/>
</dbReference>
<dbReference type="KEGG" id="pbap:Pla133_03840"/>
<dbReference type="Gene3D" id="3.40.390.10">
    <property type="entry name" value="Collagenase (Catalytic Domain)"/>
    <property type="match status" value="1"/>
</dbReference>
<dbReference type="CDD" id="cd20169">
    <property type="entry name" value="Peptidase_M90_mtfA"/>
    <property type="match status" value="1"/>
</dbReference>
<organism evidence="1 2">
    <name type="scientific">Engelhardtia mirabilis</name>
    <dbReference type="NCBI Taxonomy" id="2528011"/>
    <lineage>
        <taxon>Bacteria</taxon>
        <taxon>Pseudomonadati</taxon>
        <taxon>Planctomycetota</taxon>
        <taxon>Planctomycetia</taxon>
        <taxon>Planctomycetia incertae sedis</taxon>
        <taxon>Engelhardtia</taxon>
    </lineage>
</organism>
<keyword evidence="2" id="KW-1185">Reference proteome</keyword>
<dbReference type="Gene3D" id="1.10.472.150">
    <property type="entry name" value="Glucose-regulated metallo-peptidase M90, N-terminal domain"/>
    <property type="match status" value="1"/>
</dbReference>
<dbReference type="GO" id="GO:0005829">
    <property type="term" value="C:cytosol"/>
    <property type="evidence" value="ECO:0007669"/>
    <property type="project" value="TreeGrafter"/>
</dbReference>
<dbReference type="AlphaFoldDB" id="A0A518BEA5"/>
<evidence type="ECO:0000313" key="2">
    <source>
        <dbReference type="Proteomes" id="UP000316921"/>
    </source>
</evidence>
<dbReference type="InterPro" id="IPR024079">
    <property type="entry name" value="MetalloPept_cat_dom_sf"/>
</dbReference>
<dbReference type="Pfam" id="PF06167">
    <property type="entry name" value="Peptidase_M90"/>
    <property type="match status" value="1"/>
</dbReference>
<dbReference type="PANTHER" id="PTHR30164:SF2">
    <property type="entry name" value="PROTEIN MTFA"/>
    <property type="match status" value="1"/>
</dbReference>
<dbReference type="RefSeq" id="WP_145061811.1">
    <property type="nucleotide sequence ID" value="NZ_CP036287.1"/>
</dbReference>
<dbReference type="GO" id="GO:0008237">
    <property type="term" value="F:metallopeptidase activity"/>
    <property type="evidence" value="ECO:0007669"/>
    <property type="project" value="InterPro"/>
</dbReference>
<dbReference type="InterPro" id="IPR010384">
    <property type="entry name" value="MtfA_fam"/>
</dbReference>
<sequence>MPFGWWRSRKRRKLLAEPFPAVWQRVLDGLDLYRDLDTGDRARLGDLVRVFAEEKRWEGCGGLAMTDEVRVVISAQACRMILRLDHEYYRRVRSILVYPAAYRQRSVGTRGGAVNTDWSANAGESWSGGPIVLSWADVERGEHHSHDGRNLVYHEFAHALDCLDGWADGIPPTVRGVHAEWERVVARELEALRDDVAQGHRTLLDPYGATNPAEFFAVSTECFFERPRDLRHRHPELYGLLADFYRQDLAGAAQ</sequence>